<evidence type="ECO:0000259" key="1">
    <source>
        <dbReference type="PROSITE" id="PS50181"/>
    </source>
</evidence>
<proteinExistence type="predicted"/>
<sequence>MTSTSPPFPLFRLPYLPLDKVLRSFECGDLIEFSTCSKRCKQIVKSTRNEFTGIKIQIMRNFFSLMVDSNNGLESMWMSSENDFDENVRYFMLSGENIKIQGVNSLFHVFYPPQSRKLIFTSLVDHIVEILQIPIISVDFTTDQFDRFLQFVPSVSNSRRISFYGDTAMSRGDREFVRNIVNPDCELTFWPPI</sequence>
<evidence type="ECO:0000313" key="3">
    <source>
        <dbReference type="Proteomes" id="UP000483820"/>
    </source>
</evidence>
<dbReference type="AlphaFoldDB" id="A0A6A5HA90"/>
<name>A0A6A5HA90_CAERE</name>
<dbReference type="CTD" id="78773953"/>
<comment type="caution">
    <text evidence="2">The sequence shown here is derived from an EMBL/GenBank/DDBJ whole genome shotgun (WGS) entry which is preliminary data.</text>
</comment>
<organism evidence="2 3">
    <name type="scientific">Caenorhabditis remanei</name>
    <name type="common">Caenorhabditis vulgaris</name>
    <dbReference type="NCBI Taxonomy" id="31234"/>
    <lineage>
        <taxon>Eukaryota</taxon>
        <taxon>Metazoa</taxon>
        <taxon>Ecdysozoa</taxon>
        <taxon>Nematoda</taxon>
        <taxon>Chromadorea</taxon>
        <taxon>Rhabditida</taxon>
        <taxon>Rhabditina</taxon>
        <taxon>Rhabditomorpha</taxon>
        <taxon>Rhabditoidea</taxon>
        <taxon>Rhabditidae</taxon>
        <taxon>Peloderinae</taxon>
        <taxon>Caenorhabditis</taxon>
    </lineage>
</organism>
<dbReference type="PROSITE" id="PS50181">
    <property type="entry name" value="FBOX"/>
    <property type="match status" value="1"/>
</dbReference>
<dbReference type="PANTHER" id="PTHR22899">
    <property type="entry name" value="CYCLIN-RELATED F-BOX FAMILY"/>
    <property type="match status" value="1"/>
</dbReference>
<dbReference type="InterPro" id="IPR001810">
    <property type="entry name" value="F-box_dom"/>
</dbReference>
<dbReference type="Pfam" id="PF00646">
    <property type="entry name" value="F-box"/>
    <property type="match status" value="1"/>
</dbReference>
<dbReference type="EMBL" id="WUAV01000002">
    <property type="protein sequence ID" value="KAF1764678.1"/>
    <property type="molecule type" value="Genomic_DNA"/>
</dbReference>
<evidence type="ECO:0000313" key="2">
    <source>
        <dbReference type="EMBL" id="KAF1764678.1"/>
    </source>
</evidence>
<reference evidence="2 3" key="1">
    <citation type="submission" date="2019-12" db="EMBL/GenBank/DDBJ databases">
        <title>Chromosome-level assembly of the Caenorhabditis remanei genome.</title>
        <authorList>
            <person name="Teterina A.A."/>
            <person name="Willis J.H."/>
            <person name="Phillips P.C."/>
        </authorList>
    </citation>
    <scope>NUCLEOTIDE SEQUENCE [LARGE SCALE GENOMIC DNA]</scope>
    <source>
        <strain evidence="2 3">PX506</strain>
        <tissue evidence="2">Whole organism</tissue>
    </source>
</reference>
<dbReference type="RefSeq" id="XP_053588995.1">
    <property type="nucleotide sequence ID" value="XM_053724801.1"/>
</dbReference>
<feature type="domain" description="F-box" evidence="1">
    <location>
        <begin position="7"/>
        <end position="54"/>
    </location>
</feature>
<dbReference type="GeneID" id="78773953"/>
<dbReference type="KEGG" id="crq:GCK72_004627"/>
<gene>
    <name evidence="2" type="ORF">GCK72_004627</name>
</gene>
<protein>
    <recommendedName>
        <fullName evidence="1">F-box domain-containing protein</fullName>
    </recommendedName>
</protein>
<accession>A0A6A5HA90</accession>
<dbReference type="InterPro" id="IPR053222">
    <property type="entry name" value="Zygotic_Embryogenesis-Asso"/>
</dbReference>
<dbReference type="Proteomes" id="UP000483820">
    <property type="component" value="Chromosome II"/>
</dbReference>